<protein>
    <recommendedName>
        <fullName evidence="3">Peptidase MA-like domain-containing protein</fullName>
    </recommendedName>
</protein>
<dbReference type="InterPro" id="IPR019734">
    <property type="entry name" value="TPR_rpt"/>
</dbReference>
<sequence>MSPSACLSRTCYQILIAVAAFALLGQNRGDAVDINDGPPVLEKAWKLYNTGAYEEAVSYSAAGRELDPWISGWIVIEAQSLLALGRYEEAYEELDRYVEDHRYALLPRFLLRQAALYSARYNEARLQYEALGYLINERSRRYGYDPDNVVVIGRIAELYKLEPKIVLDNFYRRAMDFDPPPVSAYLAAGNLALNKSDYKLASQTFQKGLELFPENPDLWFGLAHSFREGDPGRLAEYANKALSLNPRHGPTLRLLAENQIAGEDYLSATVLLDKALRTNPRDPDTLALKASIAYIQNDAETGDELRREALSSWTINPSVDFRIGYQLSRKYRFADAARYQRKALGFDESFSPARIQLAQDLLRLARNEEAWRHADRVYRDDPYNVAAFNLVTLEERLAEFSTIESEHFLLRMTPQEAEVYGPRAIKLLEKAHTELSQSYGIELPVKTTVEIYPNPADFETRTFGMPGTPGFLGVCFGPVFTINSPASRSANWEAVLYHEFCHTITLTMSQNRMPRWLSEGISVYEEQLFNPAWGQRMSADYRDRILSEQMQPVSSMSSAFLRAEDGQDIQFAYFQSYLVVDFLVQNYGKPALRELLQDLGKGEETNAAIAKRFAPLPELDLAFAEFAKAEASKLAGEFRFQTQQSPLATAIQITGPKTDYSSALQEGWRLLEEEDWENAAERLQDLIEKAGYLTGSENAHWPLAVAYRKLGERESEIATLEAITRHEGSQLKPLVRLLELSQEEQDAAASLKWANQWIAINPMAETPWRALLEAASDIEQDNYSAEAARSLIALDPPDSPALHYQLAEILQDSDPTQAKRHVLMALQDAPRFQKAYHLLNELQAAAPAPPEPSDNRPKIDALDIDIDFLQ</sequence>
<dbReference type="PANTHER" id="PTHR12558">
    <property type="entry name" value="CELL DIVISION CYCLE 16,23,27"/>
    <property type="match status" value="1"/>
</dbReference>
<keyword evidence="5" id="KW-1185">Reference proteome</keyword>
<evidence type="ECO:0000256" key="2">
    <source>
        <dbReference type="SAM" id="SignalP"/>
    </source>
</evidence>
<organism evidence="4 5">
    <name type="scientific">Pelagicoccus albus</name>
    <dbReference type="NCBI Taxonomy" id="415222"/>
    <lineage>
        <taxon>Bacteria</taxon>
        <taxon>Pseudomonadati</taxon>
        <taxon>Verrucomicrobiota</taxon>
        <taxon>Opitutia</taxon>
        <taxon>Puniceicoccales</taxon>
        <taxon>Pelagicoccaceae</taxon>
        <taxon>Pelagicoccus</taxon>
    </lineage>
</organism>
<evidence type="ECO:0000313" key="5">
    <source>
        <dbReference type="Proteomes" id="UP000526501"/>
    </source>
</evidence>
<proteinExistence type="predicted"/>
<dbReference type="InterPro" id="IPR011990">
    <property type="entry name" value="TPR-like_helical_dom_sf"/>
</dbReference>
<keyword evidence="2" id="KW-0732">Signal</keyword>
<dbReference type="RefSeq" id="WP_185658673.1">
    <property type="nucleotide sequence ID" value="NZ_CAWPOO010000001.1"/>
</dbReference>
<evidence type="ECO:0000259" key="3">
    <source>
        <dbReference type="Pfam" id="PF13485"/>
    </source>
</evidence>
<dbReference type="Pfam" id="PF13485">
    <property type="entry name" value="Peptidase_MA_2"/>
    <property type="match status" value="1"/>
</dbReference>
<dbReference type="Gene3D" id="1.25.40.10">
    <property type="entry name" value="Tetratricopeptide repeat domain"/>
    <property type="match status" value="4"/>
</dbReference>
<gene>
    <name evidence="4" type="ORF">H5P27_01835</name>
</gene>
<keyword evidence="1" id="KW-0802">TPR repeat</keyword>
<reference evidence="4 5" key="1">
    <citation type="submission" date="2020-07" db="EMBL/GenBank/DDBJ databases">
        <authorList>
            <person name="Feng X."/>
        </authorList>
    </citation>
    <scope>NUCLEOTIDE SEQUENCE [LARGE SCALE GENOMIC DNA]</scope>
    <source>
        <strain evidence="4 5">JCM23202</strain>
    </source>
</reference>
<dbReference type="AlphaFoldDB" id="A0A7X1E759"/>
<evidence type="ECO:0000313" key="4">
    <source>
        <dbReference type="EMBL" id="MBC2604788.1"/>
    </source>
</evidence>
<dbReference type="SUPFAM" id="SSF48452">
    <property type="entry name" value="TPR-like"/>
    <property type="match status" value="3"/>
</dbReference>
<dbReference type="PROSITE" id="PS50005">
    <property type="entry name" value="TPR"/>
    <property type="match status" value="1"/>
</dbReference>
<dbReference type="PANTHER" id="PTHR12558:SF13">
    <property type="entry name" value="CELL DIVISION CYCLE PROTEIN 27 HOMOLOG"/>
    <property type="match status" value="1"/>
</dbReference>
<dbReference type="Proteomes" id="UP000526501">
    <property type="component" value="Unassembled WGS sequence"/>
</dbReference>
<accession>A0A7X1E759</accession>
<name>A0A7X1E759_9BACT</name>
<feature type="repeat" description="TPR" evidence="1">
    <location>
        <begin position="182"/>
        <end position="215"/>
    </location>
</feature>
<feature type="chain" id="PRO_5031222921" description="Peptidase MA-like domain-containing protein" evidence="2">
    <location>
        <begin position="23"/>
        <end position="870"/>
    </location>
</feature>
<dbReference type="SMART" id="SM00028">
    <property type="entry name" value="TPR"/>
    <property type="match status" value="4"/>
</dbReference>
<comment type="caution">
    <text evidence="4">The sequence shown here is derived from an EMBL/GenBank/DDBJ whole genome shotgun (WGS) entry which is preliminary data.</text>
</comment>
<feature type="domain" description="Peptidase MA-like" evidence="3">
    <location>
        <begin position="490"/>
        <end position="610"/>
    </location>
</feature>
<dbReference type="Pfam" id="PF13181">
    <property type="entry name" value="TPR_8"/>
    <property type="match status" value="1"/>
</dbReference>
<dbReference type="InterPro" id="IPR039568">
    <property type="entry name" value="Peptidase_MA-like_dom"/>
</dbReference>
<evidence type="ECO:0000256" key="1">
    <source>
        <dbReference type="PROSITE-ProRule" id="PRU00339"/>
    </source>
</evidence>
<feature type="signal peptide" evidence="2">
    <location>
        <begin position="1"/>
        <end position="22"/>
    </location>
</feature>
<dbReference type="EMBL" id="JACHVC010000001">
    <property type="protein sequence ID" value="MBC2604788.1"/>
    <property type="molecule type" value="Genomic_DNA"/>
</dbReference>